<proteinExistence type="predicted"/>
<organism evidence="2 3">
    <name type="scientific">Clonostachys chloroleuca</name>
    <dbReference type="NCBI Taxonomy" id="1926264"/>
    <lineage>
        <taxon>Eukaryota</taxon>
        <taxon>Fungi</taxon>
        <taxon>Dikarya</taxon>
        <taxon>Ascomycota</taxon>
        <taxon>Pezizomycotina</taxon>
        <taxon>Sordariomycetes</taxon>
        <taxon>Hypocreomycetidae</taxon>
        <taxon>Hypocreales</taxon>
        <taxon>Bionectriaceae</taxon>
        <taxon>Clonostachys</taxon>
    </lineage>
</organism>
<sequence length="119" mass="13113">MGLIEVLDRRHVPLWKLLHRSGLYIGQEAGTWEVVSSFPAARRCIAATTRQTLVAPRLFRHPTNSRIPPCSIYMPVVPSTRSPRTKDKPPANHAQACDKAIGTQRGPPPLRSQAAAASR</sequence>
<name>A0AA35Q781_9HYPO</name>
<evidence type="ECO:0000313" key="3">
    <source>
        <dbReference type="Proteomes" id="UP001160390"/>
    </source>
</evidence>
<reference evidence="2" key="1">
    <citation type="submission" date="2023-01" db="EMBL/GenBank/DDBJ databases">
        <authorList>
            <person name="Piombo E."/>
        </authorList>
    </citation>
    <scope>NUCLEOTIDE SEQUENCE</scope>
</reference>
<feature type="region of interest" description="Disordered" evidence="1">
    <location>
        <begin position="70"/>
        <end position="119"/>
    </location>
</feature>
<accession>A0AA35Q781</accession>
<gene>
    <name evidence="2" type="ORF">CCHLO57077_00000292</name>
</gene>
<dbReference type="Proteomes" id="UP001160390">
    <property type="component" value="Unassembled WGS sequence"/>
</dbReference>
<evidence type="ECO:0000313" key="2">
    <source>
        <dbReference type="EMBL" id="CAI6094140.1"/>
    </source>
</evidence>
<protein>
    <submittedName>
        <fullName evidence="2">Uncharacterized protein</fullName>
    </submittedName>
</protein>
<feature type="non-terminal residue" evidence="2">
    <location>
        <position position="119"/>
    </location>
</feature>
<evidence type="ECO:0000256" key="1">
    <source>
        <dbReference type="SAM" id="MobiDB-lite"/>
    </source>
</evidence>
<keyword evidence="3" id="KW-1185">Reference proteome</keyword>
<comment type="caution">
    <text evidence="2">The sequence shown here is derived from an EMBL/GenBank/DDBJ whole genome shotgun (WGS) entry which is preliminary data.</text>
</comment>
<dbReference type="AlphaFoldDB" id="A0AA35Q781"/>
<dbReference type="EMBL" id="CABFNP030001245">
    <property type="protein sequence ID" value="CAI6094140.1"/>
    <property type="molecule type" value="Genomic_DNA"/>
</dbReference>